<feature type="transmembrane region" description="Helical" evidence="1">
    <location>
        <begin position="143"/>
        <end position="161"/>
    </location>
</feature>
<dbReference type="RefSeq" id="WP_184547559.1">
    <property type="nucleotide sequence ID" value="NZ_JACHMP010000001.1"/>
</dbReference>
<reference evidence="3 4" key="1">
    <citation type="submission" date="2020-08" db="EMBL/GenBank/DDBJ databases">
        <title>Sequencing the genomes of 1000 actinobacteria strains.</title>
        <authorList>
            <person name="Klenk H.-P."/>
        </authorList>
    </citation>
    <scope>NUCLEOTIDE SEQUENCE [LARGE SCALE GENOMIC DNA]</scope>
    <source>
        <strain evidence="3 4">DSM 46887</strain>
    </source>
</reference>
<accession>A0A7W9IGG3</accession>
<keyword evidence="1" id="KW-1133">Transmembrane helix</keyword>
<comment type="caution">
    <text evidence="3">The sequence shown here is derived from an EMBL/GenBank/DDBJ whole genome shotgun (WGS) entry which is preliminary data.</text>
</comment>
<evidence type="ECO:0000256" key="1">
    <source>
        <dbReference type="SAM" id="Phobius"/>
    </source>
</evidence>
<organism evidence="3 4">
    <name type="scientific">Streptosporangium becharense</name>
    <dbReference type="NCBI Taxonomy" id="1816182"/>
    <lineage>
        <taxon>Bacteria</taxon>
        <taxon>Bacillati</taxon>
        <taxon>Actinomycetota</taxon>
        <taxon>Actinomycetes</taxon>
        <taxon>Streptosporangiales</taxon>
        <taxon>Streptosporangiaceae</taxon>
        <taxon>Streptosporangium</taxon>
    </lineage>
</organism>
<keyword evidence="1" id="KW-0472">Membrane</keyword>
<gene>
    <name evidence="3" type="ORF">F4562_003367</name>
</gene>
<dbReference type="EMBL" id="JACHMP010000001">
    <property type="protein sequence ID" value="MBB5820305.1"/>
    <property type="molecule type" value="Genomic_DNA"/>
</dbReference>
<keyword evidence="1" id="KW-0812">Transmembrane</keyword>
<name>A0A7W9IGG3_9ACTN</name>
<feature type="transmembrane region" description="Helical" evidence="1">
    <location>
        <begin position="50"/>
        <end position="73"/>
    </location>
</feature>
<evidence type="ECO:0000313" key="4">
    <source>
        <dbReference type="Proteomes" id="UP000540685"/>
    </source>
</evidence>
<feature type="transmembrane region" description="Helical" evidence="1">
    <location>
        <begin position="117"/>
        <end position="137"/>
    </location>
</feature>
<sequence length="183" mass="20146">MHLPVPIEVLLSNHDLLIPIAFFLGILLIITIPVSGWLARRTGSARWLTFMFLLGGAGVLAITLPLHVNYYGFLSCVIQNPLQAANVWDSQNYLNAVLYFPVALFGHLVFRRTFVTIAILASGSAAIETIQMFSDRVCSTTDFIFNLIGGLAGIITARILVMATHKTHEQRLGDERHTDSVAP</sequence>
<evidence type="ECO:0000313" key="3">
    <source>
        <dbReference type="EMBL" id="MBB5820305.1"/>
    </source>
</evidence>
<proteinExistence type="predicted"/>
<dbReference type="InterPro" id="IPR006976">
    <property type="entry name" value="VanZ-like"/>
</dbReference>
<feature type="transmembrane region" description="Helical" evidence="1">
    <location>
        <begin position="16"/>
        <end position="38"/>
    </location>
</feature>
<dbReference type="Pfam" id="PF04892">
    <property type="entry name" value="VanZ"/>
    <property type="match status" value="1"/>
</dbReference>
<dbReference type="AlphaFoldDB" id="A0A7W9IGG3"/>
<protein>
    <submittedName>
        <fullName evidence="3">Glycopeptide antibiotics resistance protein</fullName>
    </submittedName>
</protein>
<keyword evidence="4" id="KW-1185">Reference proteome</keyword>
<feature type="domain" description="VanZ-like" evidence="2">
    <location>
        <begin position="87"/>
        <end position="160"/>
    </location>
</feature>
<evidence type="ECO:0000259" key="2">
    <source>
        <dbReference type="Pfam" id="PF04892"/>
    </source>
</evidence>
<dbReference type="Proteomes" id="UP000540685">
    <property type="component" value="Unassembled WGS sequence"/>
</dbReference>